<dbReference type="InterPro" id="IPR029602">
    <property type="entry name" value="IFT74"/>
</dbReference>
<dbReference type="EMBL" id="KZ288311">
    <property type="protein sequence ID" value="PBC28542.1"/>
    <property type="molecule type" value="Genomic_DNA"/>
</dbReference>
<dbReference type="STRING" id="94128.A0A2A3EB69"/>
<dbReference type="AlphaFoldDB" id="A0A2A3EB69"/>
<keyword evidence="3" id="KW-1185">Reference proteome</keyword>
<accession>A0A2A3EB69</accession>
<reference evidence="2 3" key="1">
    <citation type="submission" date="2014-07" db="EMBL/GenBank/DDBJ databases">
        <title>Genomic and transcriptomic analysis on Apis cerana provide comprehensive insights into honey bee biology.</title>
        <authorList>
            <person name="Diao Q."/>
            <person name="Sun L."/>
            <person name="Zheng H."/>
            <person name="Zheng H."/>
            <person name="Xu S."/>
            <person name="Wang S."/>
            <person name="Zeng Z."/>
            <person name="Hu F."/>
            <person name="Su S."/>
            <person name="Wu J."/>
        </authorList>
    </citation>
    <scope>NUCLEOTIDE SEQUENCE [LARGE SCALE GENOMIC DNA]</scope>
    <source>
        <tissue evidence="2">Pupae without intestine</tissue>
    </source>
</reference>
<evidence type="ECO:0000313" key="2">
    <source>
        <dbReference type="EMBL" id="PBC28542.1"/>
    </source>
</evidence>
<sequence>MQRPQTSTAVLQNKFERFYKGTKNESVEFSGNTRPGTPGQNVLARPPSSFAALNQVSTGNSRLNTINSSNSGTCNITFPLSGQMNINILERPITQHGVAGLRPGTGRNLSMTRQIQDKRYYNGLMQLKIRELNQEIAVIMKDIEDQTKERATYLHYDKRAKDLAMELTALQGQLADYNIIVDKMTSDIGKEIIEEETEKLARKNEEILSRIENMFEERKQLEQKLTKIQNQLEDEKKRTERLIDSMDSDMKEKYDELLKEKIKVEEKANELQQKLDELYKEQVYLEEEITLSPLKQEAVKLHLKIIEMEEKRDKLKEEEKQRISPEEEKEKLLQKIKQDNMDIAAAEAQLSEKKKQTQETEQKLEQLEADIEDTQSEKQIKYKELRKREETIEQFMNSFDQNKEDESKKLHKLENTIVEYLENISNMLNIDIDFIGNDEMAILNSLPSFNEYEDINKDCNFEKLTKENLKLQEIFNKMQMLEEKLKAEFAEFNEKMTDKENKSIIVEDIDTLKTKLTLKQDQLIAECEQLKHEQEKYEEEIKTIQSEYNEIKQRLENNDIYVQVSTLENTVEKLQKERKDIEEFITKEKERGNYNPVKKETFNTINIYNSLLKESLKTIY</sequence>
<dbReference type="GO" id="GO:0005929">
    <property type="term" value="C:cilium"/>
    <property type="evidence" value="ECO:0007669"/>
    <property type="project" value="TreeGrafter"/>
</dbReference>
<dbReference type="OrthoDB" id="444379at2759"/>
<dbReference type="PANTHER" id="PTHR31432">
    <property type="entry name" value="INTRAFLAGELLAR TRANSPORT PROTEIN 74 HOMOLOG"/>
    <property type="match status" value="1"/>
</dbReference>
<evidence type="ECO:0000256" key="1">
    <source>
        <dbReference type="SAM" id="Coils"/>
    </source>
</evidence>
<keyword evidence="2" id="KW-0969">Cilium</keyword>
<feature type="coiled-coil region" evidence="1">
    <location>
        <begin position="464"/>
        <end position="591"/>
    </location>
</feature>
<dbReference type="GO" id="GO:0035735">
    <property type="term" value="P:intraciliary transport involved in cilium assembly"/>
    <property type="evidence" value="ECO:0007669"/>
    <property type="project" value="TreeGrafter"/>
</dbReference>
<keyword evidence="2" id="KW-0282">Flagellum</keyword>
<organism evidence="2 3">
    <name type="scientific">Apis cerana cerana</name>
    <name type="common">Oriental honeybee</name>
    <dbReference type="NCBI Taxonomy" id="94128"/>
    <lineage>
        <taxon>Eukaryota</taxon>
        <taxon>Metazoa</taxon>
        <taxon>Ecdysozoa</taxon>
        <taxon>Arthropoda</taxon>
        <taxon>Hexapoda</taxon>
        <taxon>Insecta</taxon>
        <taxon>Pterygota</taxon>
        <taxon>Neoptera</taxon>
        <taxon>Endopterygota</taxon>
        <taxon>Hymenoptera</taxon>
        <taxon>Apocrita</taxon>
        <taxon>Aculeata</taxon>
        <taxon>Apoidea</taxon>
        <taxon>Anthophila</taxon>
        <taxon>Apidae</taxon>
        <taxon>Apis</taxon>
    </lineage>
</organism>
<keyword evidence="2" id="KW-0966">Cell projection</keyword>
<proteinExistence type="predicted"/>
<evidence type="ECO:0000313" key="3">
    <source>
        <dbReference type="Proteomes" id="UP000242457"/>
    </source>
</evidence>
<dbReference type="GO" id="GO:0030992">
    <property type="term" value="C:intraciliary transport particle B"/>
    <property type="evidence" value="ECO:0007669"/>
    <property type="project" value="InterPro"/>
</dbReference>
<dbReference type="Proteomes" id="UP000242457">
    <property type="component" value="Unassembled WGS sequence"/>
</dbReference>
<dbReference type="PANTHER" id="PTHR31432:SF0">
    <property type="entry name" value="INTRAFLAGELLAR TRANSPORT PROTEIN 74 HOMOLOG"/>
    <property type="match status" value="1"/>
</dbReference>
<dbReference type="GO" id="GO:0048487">
    <property type="term" value="F:beta-tubulin binding"/>
    <property type="evidence" value="ECO:0007669"/>
    <property type="project" value="InterPro"/>
</dbReference>
<name>A0A2A3EB69_APICC</name>
<protein>
    <submittedName>
        <fullName evidence="2">Intraflagellar transport protein</fullName>
    </submittedName>
</protein>
<keyword evidence="1" id="KW-0175">Coiled coil</keyword>
<feature type="coiled-coil region" evidence="1">
    <location>
        <begin position="190"/>
        <end position="430"/>
    </location>
</feature>
<gene>
    <name evidence="2" type="ORF">APICC_03705</name>
</gene>